<feature type="compositionally biased region" description="Polar residues" evidence="1">
    <location>
        <begin position="1"/>
        <end position="12"/>
    </location>
</feature>
<accession>A0A0F9TRU3</accession>
<dbReference type="AlphaFoldDB" id="A0A0F9TRU3"/>
<feature type="compositionally biased region" description="Basic and acidic residues" evidence="1">
    <location>
        <begin position="16"/>
        <end position="34"/>
    </location>
</feature>
<organism evidence="2">
    <name type="scientific">marine sediment metagenome</name>
    <dbReference type="NCBI Taxonomy" id="412755"/>
    <lineage>
        <taxon>unclassified sequences</taxon>
        <taxon>metagenomes</taxon>
        <taxon>ecological metagenomes</taxon>
    </lineage>
</organism>
<dbReference type="EMBL" id="LAZR01000275">
    <property type="protein sequence ID" value="KKN77677.1"/>
    <property type="molecule type" value="Genomic_DNA"/>
</dbReference>
<feature type="compositionally biased region" description="Polar residues" evidence="1">
    <location>
        <begin position="35"/>
        <end position="44"/>
    </location>
</feature>
<evidence type="ECO:0000256" key="1">
    <source>
        <dbReference type="SAM" id="MobiDB-lite"/>
    </source>
</evidence>
<evidence type="ECO:0000313" key="2">
    <source>
        <dbReference type="EMBL" id="KKN77677.1"/>
    </source>
</evidence>
<protein>
    <submittedName>
        <fullName evidence="2">Uncharacterized protein</fullName>
    </submittedName>
</protein>
<name>A0A0F9TRU3_9ZZZZ</name>
<sequence>MKSRTWDNMTTEQQEEEKRECRLADELEAEERRSGYTSDSDYDN</sequence>
<comment type="caution">
    <text evidence="2">The sequence shown here is derived from an EMBL/GenBank/DDBJ whole genome shotgun (WGS) entry which is preliminary data.</text>
</comment>
<reference evidence="2" key="1">
    <citation type="journal article" date="2015" name="Nature">
        <title>Complex archaea that bridge the gap between prokaryotes and eukaryotes.</title>
        <authorList>
            <person name="Spang A."/>
            <person name="Saw J.H."/>
            <person name="Jorgensen S.L."/>
            <person name="Zaremba-Niedzwiedzka K."/>
            <person name="Martijn J."/>
            <person name="Lind A.E."/>
            <person name="van Eijk R."/>
            <person name="Schleper C."/>
            <person name="Guy L."/>
            <person name="Ettema T.J."/>
        </authorList>
    </citation>
    <scope>NUCLEOTIDE SEQUENCE</scope>
</reference>
<proteinExistence type="predicted"/>
<feature type="region of interest" description="Disordered" evidence="1">
    <location>
        <begin position="1"/>
        <end position="44"/>
    </location>
</feature>
<gene>
    <name evidence="2" type="ORF">LCGC14_0358030</name>
</gene>